<dbReference type="EC" id="3.1.3.25" evidence="8"/>
<comment type="catalytic activity">
    <reaction evidence="1 8">
        <text>a myo-inositol phosphate + H2O = myo-inositol + phosphate</text>
        <dbReference type="Rhea" id="RHEA:24056"/>
        <dbReference type="ChEBI" id="CHEBI:15377"/>
        <dbReference type="ChEBI" id="CHEBI:17268"/>
        <dbReference type="ChEBI" id="CHEBI:43474"/>
        <dbReference type="ChEBI" id="CHEBI:84139"/>
        <dbReference type="EC" id="3.1.3.25"/>
    </reaction>
</comment>
<evidence type="ECO:0000256" key="4">
    <source>
        <dbReference type="ARBA" id="ARBA00022723"/>
    </source>
</evidence>
<evidence type="ECO:0000313" key="9">
    <source>
        <dbReference type="EMBL" id="PKK90875.1"/>
    </source>
</evidence>
<dbReference type="GO" id="GO:0046872">
    <property type="term" value="F:metal ion binding"/>
    <property type="evidence" value="ECO:0007669"/>
    <property type="project" value="UniProtKB-KW"/>
</dbReference>
<organism evidence="9 10">
    <name type="scientific">Candidatus Wallbacteria bacterium HGW-Wallbacteria-1</name>
    <dbReference type="NCBI Taxonomy" id="2013854"/>
    <lineage>
        <taxon>Bacteria</taxon>
        <taxon>Candidatus Walliibacteriota</taxon>
    </lineage>
</organism>
<evidence type="ECO:0000256" key="8">
    <source>
        <dbReference type="RuleBase" id="RU364068"/>
    </source>
</evidence>
<dbReference type="Gene3D" id="3.40.190.80">
    <property type="match status" value="1"/>
</dbReference>
<comment type="cofactor">
    <cofactor evidence="2 7 8">
        <name>Mg(2+)</name>
        <dbReference type="ChEBI" id="CHEBI:18420"/>
    </cofactor>
</comment>
<dbReference type="CDD" id="cd01639">
    <property type="entry name" value="IMPase"/>
    <property type="match status" value="1"/>
</dbReference>
<comment type="similarity">
    <text evidence="3 8">Belongs to the inositol monophosphatase superfamily.</text>
</comment>
<feature type="binding site" evidence="7">
    <location>
        <position position="86"/>
    </location>
    <ligand>
        <name>Mg(2+)</name>
        <dbReference type="ChEBI" id="CHEBI:18420"/>
        <label>1</label>
        <note>catalytic</note>
    </ligand>
</feature>
<dbReference type="EMBL" id="PGXC01000004">
    <property type="protein sequence ID" value="PKK90875.1"/>
    <property type="molecule type" value="Genomic_DNA"/>
</dbReference>
<gene>
    <name evidence="9" type="ORF">CVV64_08325</name>
</gene>
<feature type="binding site" evidence="7">
    <location>
        <position position="88"/>
    </location>
    <ligand>
        <name>Mg(2+)</name>
        <dbReference type="ChEBI" id="CHEBI:18420"/>
        <label>1</label>
        <note>catalytic</note>
    </ligand>
</feature>
<dbReference type="FunFam" id="3.30.540.10:FF:000003">
    <property type="entry name" value="Inositol-1-monophosphatase"/>
    <property type="match status" value="1"/>
</dbReference>
<dbReference type="SUPFAM" id="SSF56655">
    <property type="entry name" value="Carbohydrate phosphatase"/>
    <property type="match status" value="1"/>
</dbReference>
<dbReference type="PROSITE" id="PS00629">
    <property type="entry name" value="IMP_1"/>
    <property type="match status" value="1"/>
</dbReference>
<dbReference type="InterPro" id="IPR022337">
    <property type="entry name" value="Inositol_monophosphatase_SuhB"/>
</dbReference>
<dbReference type="GO" id="GO:0008934">
    <property type="term" value="F:inositol monophosphate 1-phosphatase activity"/>
    <property type="evidence" value="ECO:0007669"/>
    <property type="project" value="InterPro"/>
</dbReference>
<accession>A0A2N1PR97</accession>
<dbReference type="GO" id="GO:0006020">
    <property type="term" value="P:inositol metabolic process"/>
    <property type="evidence" value="ECO:0007669"/>
    <property type="project" value="TreeGrafter"/>
</dbReference>
<dbReference type="PANTHER" id="PTHR20854">
    <property type="entry name" value="INOSITOL MONOPHOSPHATASE"/>
    <property type="match status" value="1"/>
</dbReference>
<evidence type="ECO:0000256" key="2">
    <source>
        <dbReference type="ARBA" id="ARBA00001946"/>
    </source>
</evidence>
<reference evidence="9 10" key="1">
    <citation type="journal article" date="2017" name="ISME J.">
        <title>Potential for microbial H2 and metal transformations associated with novel bacteria and archaea in deep terrestrial subsurface sediments.</title>
        <authorList>
            <person name="Hernsdorf A.W."/>
            <person name="Amano Y."/>
            <person name="Miyakawa K."/>
            <person name="Ise K."/>
            <person name="Suzuki Y."/>
            <person name="Anantharaman K."/>
            <person name="Probst A."/>
            <person name="Burstein D."/>
            <person name="Thomas B.C."/>
            <person name="Banfield J.F."/>
        </authorList>
    </citation>
    <scope>NUCLEOTIDE SEQUENCE [LARGE SCALE GENOMIC DNA]</scope>
    <source>
        <strain evidence="9">HGW-Wallbacteria-1</strain>
    </source>
</reference>
<evidence type="ECO:0000256" key="3">
    <source>
        <dbReference type="ARBA" id="ARBA00009759"/>
    </source>
</evidence>
<dbReference type="Proteomes" id="UP000233256">
    <property type="component" value="Unassembled WGS sequence"/>
</dbReference>
<feature type="binding site" evidence="7">
    <location>
        <position position="89"/>
    </location>
    <ligand>
        <name>Mg(2+)</name>
        <dbReference type="ChEBI" id="CHEBI:18420"/>
        <label>1</label>
        <note>catalytic</note>
    </ligand>
</feature>
<dbReference type="GO" id="GO:0046854">
    <property type="term" value="P:phosphatidylinositol phosphate biosynthetic process"/>
    <property type="evidence" value="ECO:0007669"/>
    <property type="project" value="InterPro"/>
</dbReference>
<feature type="binding site" evidence="7">
    <location>
        <position position="70"/>
    </location>
    <ligand>
        <name>Mg(2+)</name>
        <dbReference type="ChEBI" id="CHEBI:18420"/>
        <label>1</label>
        <note>catalytic</note>
    </ligand>
</feature>
<dbReference type="PRINTS" id="PR01959">
    <property type="entry name" value="SBIMPHPHTASE"/>
</dbReference>
<proteinExistence type="inferred from homology"/>
<dbReference type="Gene3D" id="3.30.540.10">
    <property type="entry name" value="Fructose-1,6-Bisphosphatase, subunit A, domain 1"/>
    <property type="match status" value="1"/>
</dbReference>
<feature type="binding site" evidence="7">
    <location>
        <position position="214"/>
    </location>
    <ligand>
        <name>Mg(2+)</name>
        <dbReference type="ChEBI" id="CHEBI:18420"/>
        <label>1</label>
        <note>catalytic</note>
    </ligand>
</feature>
<evidence type="ECO:0000256" key="7">
    <source>
        <dbReference type="PIRSR" id="PIRSR600760-2"/>
    </source>
</evidence>
<keyword evidence="5 8" id="KW-0378">Hydrolase</keyword>
<comment type="caution">
    <text evidence="9">The sequence shown here is derived from an EMBL/GenBank/DDBJ whole genome shotgun (WGS) entry which is preliminary data.</text>
</comment>
<name>A0A2N1PR97_9BACT</name>
<evidence type="ECO:0000256" key="6">
    <source>
        <dbReference type="ARBA" id="ARBA00022842"/>
    </source>
</evidence>
<dbReference type="InterPro" id="IPR020550">
    <property type="entry name" value="Inositol_monophosphatase_CS"/>
</dbReference>
<dbReference type="PANTHER" id="PTHR20854:SF4">
    <property type="entry name" value="INOSITOL-1-MONOPHOSPHATASE-RELATED"/>
    <property type="match status" value="1"/>
</dbReference>
<dbReference type="FunFam" id="3.40.190.80:FF:000002">
    <property type="entry name" value="Inositol-1-monophosphatase"/>
    <property type="match status" value="1"/>
</dbReference>
<dbReference type="AlphaFoldDB" id="A0A2N1PR97"/>
<evidence type="ECO:0000313" key="10">
    <source>
        <dbReference type="Proteomes" id="UP000233256"/>
    </source>
</evidence>
<keyword evidence="4 7" id="KW-0479">Metal-binding</keyword>
<evidence type="ECO:0000256" key="1">
    <source>
        <dbReference type="ARBA" id="ARBA00001033"/>
    </source>
</evidence>
<dbReference type="InterPro" id="IPR020583">
    <property type="entry name" value="Inositol_monoP_metal-BS"/>
</dbReference>
<dbReference type="Pfam" id="PF00459">
    <property type="entry name" value="Inositol_P"/>
    <property type="match status" value="1"/>
</dbReference>
<dbReference type="PROSITE" id="PS00630">
    <property type="entry name" value="IMP_2"/>
    <property type="match status" value="1"/>
</dbReference>
<sequence length="276" mass="30048">MTIDLSAIHDKALSIAKKAGTLLREHFGNTDLETEFKGENNMVTSADKASQELIISSLKLHFPDHMILAEEDYSNDDFLGNLWVIDPLDGTTNFYHGFPVFSVSIAFCVKKKPMVGVVYDPMRDEMFTAIKNRGAYLNGKPINVSGTMNLSESLLGTGFPYERKTTPKNNLENFQRIIMGCHGVRRAGSAALDLCSIASGRLDAFWELKLKPWDIAAGALIIQEAGGVVNSILPSETGSGALLCPADIFNGDIIASNGNLSRELAPLVNIPDENNI</sequence>
<dbReference type="GO" id="GO:0007165">
    <property type="term" value="P:signal transduction"/>
    <property type="evidence" value="ECO:0007669"/>
    <property type="project" value="TreeGrafter"/>
</dbReference>
<dbReference type="InterPro" id="IPR000760">
    <property type="entry name" value="Inositol_monophosphatase-like"/>
</dbReference>
<evidence type="ECO:0000256" key="5">
    <source>
        <dbReference type="ARBA" id="ARBA00022801"/>
    </source>
</evidence>
<dbReference type="InterPro" id="IPR033942">
    <property type="entry name" value="IMPase"/>
</dbReference>
<dbReference type="PRINTS" id="PR00377">
    <property type="entry name" value="IMPHPHTASES"/>
</dbReference>
<protein>
    <recommendedName>
        <fullName evidence="8">Inositol-1-monophosphatase</fullName>
        <ecNumber evidence="8">3.1.3.25</ecNumber>
    </recommendedName>
</protein>
<keyword evidence="6 7" id="KW-0460">Magnesium</keyword>